<evidence type="ECO:0000313" key="4">
    <source>
        <dbReference type="EMBL" id="KAB6147474.1"/>
    </source>
</evidence>
<dbReference type="EMBL" id="JAIWYE010000006">
    <property type="protein sequence ID" value="MCA4702481.1"/>
    <property type="molecule type" value="Genomic_DNA"/>
</dbReference>
<dbReference type="InterPro" id="IPR050101">
    <property type="entry name" value="CinA"/>
</dbReference>
<dbReference type="CDD" id="cd00885">
    <property type="entry name" value="cinA"/>
    <property type="match status" value="1"/>
</dbReference>
<dbReference type="HAMAP" id="MF_00226_B">
    <property type="entry name" value="CinA_B"/>
    <property type="match status" value="1"/>
</dbReference>
<evidence type="ECO:0000313" key="3">
    <source>
        <dbReference type="EMBL" id="KAB6080368.1"/>
    </source>
</evidence>
<dbReference type="Gene3D" id="3.40.980.10">
    <property type="entry name" value="MoaB/Mog-like domain"/>
    <property type="match status" value="1"/>
</dbReference>
<dbReference type="SUPFAM" id="SSF53218">
    <property type="entry name" value="Molybdenum cofactor biosynthesis proteins"/>
    <property type="match status" value="1"/>
</dbReference>
<dbReference type="NCBIfam" id="TIGR00200">
    <property type="entry name" value="cinA_nterm"/>
    <property type="match status" value="1"/>
</dbReference>
<reference evidence="5" key="3">
    <citation type="submission" date="2023-08" db="EMBL/GenBank/DDBJ databases">
        <title>Mucin Metabolism Genes Underlie the Key Renovations of Bacteroides xylanisolvens Genomes in Captive Great Apes.</title>
        <authorList>
            <person name="Nishida A.H."/>
        </authorList>
    </citation>
    <scope>NUCLEOTIDE SEQUENCE</scope>
    <source>
        <strain evidence="5">P13.H9</strain>
    </source>
</reference>
<dbReference type="Gene3D" id="3.90.950.20">
    <property type="entry name" value="CinA-like"/>
    <property type="match status" value="1"/>
</dbReference>
<evidence type="ECO:0000313" key="11">
    <source>
        <dbReference type="Proteomes" id="UP000284495"/>
    </source>
</evidence>
<protein>
    <recommendedName>
        <fullName evidence="1">CinA-like protein</fullName>
    </recommendedName>
</protein>
<dbReference type="Pfam" id="PF18146">
    <property type="entry name" value="CinA_KH"/>
    <property type="match status" value="1"/>
</dbReference>
<dbReference type="EMBL" id="WDER01000054">
    <property type="protein sequence ID" value="KAB6080368.1"/>
    <property type="molecule type" value="Genomic_DNA"/>
</dbReference>
<dbReference type="InterPro" id="IPR008135">
    <property type="entry name" value="Competence-induced_CinA"/>
</dbReference>
<evidence type="ECO:0000256" key="1">
    <source>
        <dbReference type="HAMAP-Rule" id="MF_00226"/>
    </source>
</evidence>
<dbReference type="InterPro" id="IPR008136">
    <property type="entry name" value="CinA_C"/>
</dbReference>
<name>A0A173ZZV2_9BACE</name>
<dbReference type="EMBL" id="QROC01000008">
    <property type="protein sequence ID" value="RHK99053.1"/>
    <property type="molecule type" value="Genomic_DNA"/>
</dbReference>
<comment type="caution">
    <text evidence="6">The sequence shown here is derived from an EMBL/GenBank/DDBJ whole genome shotgun (WGS) entry which is preliminary data.</text>
</comment>
<dbReference type="NCBIfam" id="TIGR00199">
    <property type="entry name" value="PncC_domain"/>
    <property type="match status" value="1"/>
</dbReference>
<evidence type="ECO:0000313" key="8">
    <source>
        <dbReference type="EMBL" id="RHL36517.1"/>
    </source>
</evidence>
<evidence type="ECO:0000313" key="10">
    <source>
        <dbReference type="Proteomes" id="UP000284417"/>
    </source>
</evidence>
<evidence type="ECO:0000313" key="5">
    <source>
        <dbReference type="EMBL" id="MCA4702481.1"/>
    </source>
</evidence>
<dbReference type="InterPro" id="IPR036653">
    <property type="entry name" value="CinA-like_C"/>
</dbReference>
<sequence length="410" mass="45257">MFAEIITIGDELLIGQVVDTNSAWMGQELNKIGIEVLRIVSIRDREEEIMEAIDNAMERVNIVLVTGGLGPTKDDITKQTLCKYFHTELVFNEEVFENVKRVLAGKIPMNALNKSQAMVPKDCMVINNPVGSASVSWFERDGKVLVSMPGVPQEMIAVMTESVLPKLHDRFQTDVIMHQTFLVQHYPESVLAEKLESWENALPECIKLAYLPKLGIIRLRLTGRGQNREEVKVLLEREKLKLEEILGEDIFSEEDTSLEVIVGELLKKKKLTVSTAESCTGGSIAARLTSIAGSSEYFNGSIVAYSNEVKMGLLHVSSETLEQYGAVSEETVIEMVKGAMKALKTDCAVATSGIAGPGGGTPEKPVGTVWIAAGYKNEIHTYKQETNRGRSMNIERAGNNALLMLRDLLK</sequence>
<feature type="domain" description="MoaB/Mog" evidence="2">
    <location>
        <begin position="4"/>
        <end position="170"/>
    </location>
</feature>
<gene>
    <name evidence="8" type="ORF">DW027_13915</name>
    <name evidence="7" type="ORF">DW042_07540</name>
    <name evidence="6" type="ORF">DXD03_13375</name>
    <name evidence="4" type="ORF">GA398_11670</name>
    <name evidence="3" type="ORF">GA560_17130</name>
    <name evidence="5" type="ORF">LD004_02465</name>
</gene>
<reference evidence="12 13" key="2">
    <citation type="journal article" date="2019" name="Nat. Med.">
        <title>A library of human gut bacterial isolates paired with longitudinal multiomics data enables mechanistic microbiome research.</title>
        <authorList>
            <person name="Poyet M."/>
            <person name="Groussin M."/>
            <person name="Gibbons S.M."/>
            <person name="Avila-Pacheco J."/>
            <person name="Jiang X."/>
            <person name="Kearney S.M."/>
            <person name="Perrotta A.R."/>
            <person name="Berdy B."/>
            <person name="Zhao S."/>
            <person name="Lieberman T.D."/>
            <person name="Swanson P.K."/>
            <person name="Smith M."/>
            <person name="Roesemann S."/>
            <person name="Alexander J.E."/>
            <person name="Rich S.A."/>
            <person name="Livny J."/>
            <person name="Vlamakis H."/>
            <person name="Clish C."/>
            <person name="Bullock K."/>
            <person name="Deik A."/>
            <person name="Scott J."/>
            <person name="Pierce K.A."/>
            <person name="Xavier R.J."/>
            <person name="Alm E.J."/>
        </authorList>
    </citation>
    <scope>NUCLEOTIDE SEQUENCE [LARGE SCALE GENOMIC DNA]</scope>
    <source>
        <strain evidence="4 12">BIOML-A58</strain>
        <strain evidence="3 13">BIOML-A73</strain>
    </source>
</reference>
<dbReference type="Proteomes" id="UP001198461">
    <property type="component" value="Unassembled WGS sequence"/>
</dbReference>
<evidence type="ECO:0000313" key="9">
    <source>
        <dbReference type="Proteomes" id="UP000261210"/>
    </source>
</evidence>
<dbReference type="Proteomes" id="UP000434604">
    <property type="component" value="Unassembled WGS sequence"/>
</dbReference>
<dbReference type="Pfam" id="PF02464">
    <property type="entry name" value="CinA"/>
    <property type="match status" value="1"/>
</dbReference>
<dbReference type="RefSeq" id="WP_049702831.1">
    <property type="nucleotide sequence ID" value="NZ_AP031409.1"/>
</dbReference>
<evidence type="ECO:0000313" key="7">
    <source>
        <dbReference type="EMBL" id="RHK99053.1"/>
    </source>
</evidence>
<organism evidence="6 9">
    <name type="scientific">Bacteroides xylanisolvens</name>
    <dbReference type="NCBI Taxonomy" id="371601"/>
    <lineage>
        <taxon>Bacteria</taxon>
        <taxon>Pseudomonadati</taxon>
        <taxon>Bacteroidota</taxon>
        <taxon>Bacteroidia</taxon>
        <taxon>Bacteroidales</taxon>
        <taxon>Bacteroidaceae</taxon>
        <taxon>Bacteroides</taxon>
    </lineage>
</organism>
<proteinExistence type="inferred from homology"/>
<dbReference type="Proteomes" id="UP000261210">
    <property type="component" value="Unassembled WGS sequence"/>
</dbReference>
<accession>A0A173ZZV2</accession>
<dbReference type="Proteomes" id="UP000284495">
    <property type="component" value="Unassembled WGS sequence"/>
</dbReference>
<evidence type="ECO:0000313" key="12">
    <source>
        <dbReference type="Proteomes" id="UP000434604"/>
    </source>
</evidence>
<dbReference type="Proteomes" id="UP000284417">
    <property type="component" value="Unassembled WGS sequence"/>
</dbReference>
<evidence type="ECO:0000313" key="13">
    <source>
        <dbReference type="Proteomes" id="UP000474077"/>
    </source>
</evidence>
<dbReference type="NCBIfam" id="NF001813">
    <property type="entry name" value="PRK00549.1"/>
    <property type="match status" value="1"/>
</dbReference>
<dbReference type="InterPro" id="IPR041424">
    <property type="entry name" value="CinA_KH"/>
</dbReference>
<dbReference type="PANTHER" id="PTHR13939:SF0">
    <property type="entry name" value="NMN AMIDOHYDROLASE-LIKE PROTEIN YFAY"/>
    <property type="match status" value="1"/>
</dbReference>
<dbReference type="EMBL" id="QSQU01000018">
    <property type="protein sequence ID" value="RGK61366.1"/>
    <property type="molecule type" value="Genomic_DNA"/>
</dbReference>
<reference evidence="9 10" key="1">
    <citation type="submission" date="2018-08" db="EMBL/GenBank/DDBJ databases">
        <title>A genome reference for cultivated species of the human gut microbiota.</title>
        <authorList>
            <person name="Zou Y."/>
            <person name="Xue W."/>
            <person name="Luo G."/>
        </authorList>
    </citation>
    <scope>NUCLEOTIDE SEQUENCE [LARGE SCALE GENOMIC DNA]</scope>
    <source>
        <strain evidence="8 11">AF38-2</strain>
        <strain evidence="7 10">AF39-6AC</strain>
        <strain evidence="6 9">TF10-34</strain>
    </source>
</reference>
<dbReference type="InterPro" id="IPR001453">
    <property type="entry name" value="MoaB/Mog_dom"/>
</dbReference>
<dbReference type="SMART" id="SM00852">
    <property type="entry name" value="MoCF_biosynth"/>
    <property type="match status" value="1"/>
</dbReference>
<dbReference type="EMBL" id="WDED01000015">
    <property type="protein sequence ID" value="KAB6147474.1"/>
    <property type="molecule type" value="Genomic_DNA"/>
</dbReference>
<dbReference type="InterPro" id="IPR036425">
    <property type="entry name" value="MoaB/Mog-like_dom_sf"/>
</dbReference>
<dbReference type="Pfam" id="PF00994">
    <property type="entry name" value="MoCF_biosynth"/>
    <property type="match status" value="1"/>
</dbReference>
<dbReference type="EMBL" id="QROO01000017">
    <property type="protein sequence ID" value="RHL36517.1"/>
    <property type="molecule type" value="Genomic_DNA"/>
</dbReference>
<dbReference type="AlphaFoldDB" id="A0A173ZZV2"/>
<dbReference type="Proteomes" id="UP000474077">
    <property type="component" value="Unassembled WGS sequence"/>
</dbReference>
<dbReference type="PIRSF" id="PIRSF006728">
    <property type="entry name" value="CinA"/>
    <property type="match status" value="1"/>
</dbReference>
<dbReference type="PANTHER" id="PTHR13939">
    <property type="entry name" value="NICOTINAMIDE-NUCLEOTIDE AMIDOHYDROLASE PNCC"/>
    <property type="match status" value="1"/>
</dbReference>
<dbReference type="SUPFAM" id="SSF142433">
    <property type="entry name" value="CinA-like"/>
    <property type="match status" value="1"/>
</dbReference>
<comment type="similarity">
    <text evidence="1">Belongs to the CinA family.</text>
</comment>
<dbReference type="NCBIfam" id="TIGR00177">
    <property type="entry name" value="molyb_syn"/>
    <property type="match status" value="1"/>
</dbReference>
<evidence type="ECO:0000259" key="2">
    <source>
        <dbReference type="SMART" id="SM00852"/>
    </source>
</evidence>
<evidence type="ECO:0000313" key="6">
    <source>
        <dbReference type="EMBL" id="RGK61366.1"/>
    </source>
</evidence>